<proteinExistence type="predicted"/>
<protein>
    <submittedName>
        <fullName evidence="1">Uncharacterized protein</fullName>
    </submittedName>
</protein>
<reference evidence="1" key="1">
    <citation type="journal article" date="2014" name="Front. Microbiol.">
        <title>High frequency of phylogenetically diverse reductive dehalogenase-homologous genes in deep subseafloor sedimentary metagenomes.</title>
        <authorList>
            <person name="Kawai M."/>
            <person name="Futagami T."/>
            <person name="Toyoda A."/>
            <person name="Takaki Y."/>
            <person name="Nishi S."/>
            <person name="Hori S."/>
            <person name="Arai W."/>
            <person name="Tsubouchi T."/>
            <person name="Morono Y."/>
            <person name="Uchiyama I."/>
            <person name="Ito T."/>
            <person name="Fujiyama A."/>
            <person name="Inagaki F."/>
            <person name="Takami H."/>
        </authorList>
    </citation>
    <scope>NUCLEOTIDE SEQUENCE</scope>
    <source>
        <strain evidence="1">Expedition CK06-06</strain>
    </source>
</reference>
<gene>
    <name evidence="1" type="ORF">S03H2_37113</name>
</gene>
<organism evidence="1">
    <name type="scientific">marine sediment metagenome</name>
    <dbReference type="NCBI Taxonomy" id="412755"/>
    <lineage>
        <taxon>unclassified sequences</taxon>
        <taxon>metagenomes</taxon>
        <taxon>ecological metagenomes</taxon>
    </lineage>
</organism>
<dbReference type="EMBL" id="BARU01022815">
    <property type="protein sequence ID" value="GAH47656.1"/>
    <property type="molecule type" value="Genomic_DNA"/>
</dbReference>
<sequence length="37" mass="4391">GLNSPLLKKQENQKILFPYYPDTRVEIDDSERRIADK</sequence>
<comment type="caution">
    <text evidence="1">The sequence shown here is derived from an EMBL/GenBank/DDBJ whole genome shotgun (WGS) entry which is preliminary data.</text>
</comment>
<feature type="non-terminal residue" evidence="1">
    <location>
        <position position="1"/>
    </location>
</feature>
<evidence type="ECO:0000313" key="1">
    <source>
        <dbReference type="EMBL" id="GAH47656.1"/>
    </source>
</evidence>
<dbReference type="AlphaFoldDB" id="X1FPQ0"/>
<name>X1FPQ0_9ZZZZ</name>
<accession>X1FPQ0</accession>